<dbReference type="Gene3D" id="3.30.70.1430">
    <property type="entry name" value="Multidrug efflux transporter AcrB pore domain"/>
    <property type="match status" value="2"/>
</dbReference>
<dbReference type="InterPro" id="IPR001036">
    <property type="entry name" value="Acrflvin-R"/>
</dbReference>
<dbReference type="Gene3D" id="1.20.1640.10">
    <property type="entry name" value="Multidrug efflux transporter AcrB transmembrane domain"/>
    <property type="match status" value="2"/>
</dbReference>
<dbReference type="SUPFAM" id="SSF82866">
    <property type="entry name" value="Multidrug efflux transporter AcrB transmembrane domain"/>
    <property type="match status" value="2"/>
</dbReference>
<dbReference type="OrthoDB" id="9757876at2"/>
<dbReference type="Gene3D" id="3.30.70.1440">
    <property type="entry name" value="Multidrug efflux transporter AcrB pore domain"/>
    <property type="match status" value="1"/>
</dbReference>
<dbReference type="Proteomes" id="UP000310541">
    <property type="component" value="Unassembled WGS sequence"/>
</dbReference>
<proteinExistence type="predicted"/>
<evidence type="ECO:0000256" key="1">
    <source>
        <dbReference type="SAM" id="MobiDB-lite"/>
    </source>
</evidence>
<keyword evidence="2" id="KW-0472">Membrane</keyword>
<name>A0A4V5PYG4_9BACL</name>
<dbReference type="SUPFAM" id="SSF82714">
    <property type="entry name" value="Multidrug efflux transporter AcrB TolC docking domain, DN and DC subdomains"/>
    <property type="match status" value="2"/>
</dbReference>
<feature type="transmembrane region" description="Helical" evidence="2">
    <location>
        <begin position="374"/>
        <end position="394"/>
    </location>
</feature>
<dbReference type="SUPFAM" id="SSF82693">
    <property type="entry name" value="Multidrug efflux transporter AcrB pore domain, PN1, PN2, PC1 and PC2 subdomains"/>
    <property type="match status" value="3"/>
</dbReference>
<dbReference type="PANTHER" id="PTHR32063:SF0">
    <property type="entry name" value="SWARMING MOTILITY PROTEIN SWRC"/>
    <property type="match status" value="1"/>
</dbReference>
<feature type="transmembrane region" description="Helical" evidence="2">
    <location>
        <begin position="475"/>
        <end position="502"/>
    </location>
</feature>
<dbReference type="Pfam" id="PF00873">
    <property type="entry name" value="ACR_tran"/>
    <property type="match status" value="1"/>
</dbReference>
<evidence type="ECO:0000313" key="3">
    <source>
        <dbReference type="EMBL" id="TKD69938.1"/>
    </source>
</evidence>
<protein>
    <submittedName>
        <fullName evidence="3">Efflux RND transporter permease subunit</fullName>
    </submittedName>
</protein>
<feature type="transmembrane region" description="Helical" evidence="2">
    <location>
        <begin position="960"/>
        <end position="980"/>
    </location>
</feature>
<dbReference type="GO" id="GO:0042910">
    <property type="term" value="F:xenobiotic transmembrane transporter activity"/>
    <property type="evidence" value="ECO:0007669"/>
    <property type="project" value="TreeGrafter"/>
</dbReference>
<feature type="compositionally biased region" description="Polar residues" evidence="1">
    <location>
        <begin position="245"/>
        <end position="259"/>
    </location>
</feature>
<organism evidence="3 4">
    <name type="scientific">Guptibacillus hwajinpoensis</name>
    <dbReference type="NCBI Taxonomy" id="208199"/>
    <lineage>
        <taxon>Bacteria</taxon>
        <taxon>Bacillati</taxon>
        <taxon>Bacillota</taxon>
        <taxon>Bacilli</taxon>
        <taxon>Bacillales</taxon>
        <taxon>Guptibacillaceae</taxon>
        <taxon>Guptibacillus</taxon>
    </lineage>
</organism>
<sequence>MNFLTRFSLKNPVSVFILSFLLILGGVYSFTNLKVELLPNIEFPQLSVEVVYPGASPQDVNEQVTAKLEDKFSAVEGVKKVQSTSYESISIINMEFPFDTNMDDVEQQVNSFIKETDLPENVTPEVNRFSFGSFPIYNISLFPKEKGEDIQNLVEEDIMPELNKIQGINSVSVGGLQEEVVEITIDREKALANGLTLESIKQQINDKFLSFPAGNITDDSVQIPVRVEEDLESLDSLKNLPIKGQSFSNSAQQGDSAPSSAPEGASNKQSPQITLKEIAEINAITDRPEITRYNLKDSLSMAVTKKQDANTVEVADQTIKVLETYSDQVDYAIGFDSAAGIEKSVETLVKEGLLGALFASIAVLLFLRNLRATFIAIISIPLSLLVSVIFMNQLGITLNIMTLGGMAVAVGRVVDDSIVVIENIFRRVRKSSEGMSDEIILDSTKEILKAITSSTITTVVVFLPLGFVGGITGEFFLPFALTIIFALLASLIVAITIVPILAKYSFRKVPNEAKEGALQRWYASLIHKSLNHKAVVIVLSFLLLGGSFAIVPQLGFTFLPNEEQKTLVASIELPSSTTLEKTNEVSLELEKMFSDKDDIKEVTAGVGSRDFTTGLKRENQASYFINLQDDANVSAVISDLQKEMEDISKELAPEATLGIQEQQTGGPPSNNNVNIDLYSSNLNELQEASNTVEDFLNNQDDIKYVSNNLSEKQTQWIVDIDPKKAAEYGVSGYQILGAVSDQTKPVSVGKLNLDQEERSIELTYDEKLQSIDELKQTQIFTSQGQINLSEVTDVKEVDNVTSIQKLDGKVFARVSGQIESDDIRTVSTEVINGVNNDLELPSSVEVVGGGGSDDTIQTFQQLGLAMVVAIGLVYLTMLITFGKARIPFIILSSLIFVPFGALIGLFAINEPLSVSAMIGMLMLIGIVTTNAIVLVDRIGQNRDEKEMSIRDALVEAGKTRLRPILMTAFATIAALIPLALTTSSGTLISKGLAIVVIGGLITSTLLTLIIVPVIYELFFFKTARKEQKGS</sequence>
<dbReference type="Gene3D" id="3.30.70.1320">
    <property type="entry name" value="Multidrug efflux transporter AcrB pore domain like"/>
    <property type="match status" value="1"/>
</dbReference>
<dbReference type="EMBL" id="SWFM01000003">
    <property type="protein sequence ID" value="TKD69938.1"/>
    <property type="molecule type" value="Genomic_DNA"/>
</dbReference>
<feature type="region of interest" description="Disordered" evidence="1">
    <location>
        <begin position="245"/>
        <end position="272"/>
    </location>
</feature>
<feature type="transmembrane region" description="Helical" evidence="2">
    <location>
        <begin position="862"/>
        <end position="881"/>
    </location>
</feature>
<feature type="transmembrane region" description="Helical" evidence="2">
    <location>
        <begin position="888"/>
        <end position="908"/>
    </location>
</feature>
<dbReference type="AlphaFoldDB" id="A0A4V5PYG4"/>
<dbReference type="GO" id="GO:0005886">
    <property type="term" value="C:plasma membrane"/>
    <property type="evidence" value="ECO:0007669"/>
    <property type="project" value="TreeGrafter"/>
</dbReference>
<dbReference type="InterPro" id="IPR027463">
    <property type="entry name" value="AcrB_DN_DC_subdom"/>
</dbReference>
<accession>A0A4V5PYG4</accession>
<keyword evidence="2" id="KW-1133">Transmembrane helix</keyword>
<dbReference type="PANTHER" id="PTHR32063">
    <property type="match status" value="1"/>
</dbReference>
<gene>
    <name evidence="3" type="ORF">FBF83_11755</name>
</gene>
<keyword evidence="2" id="KW-0812">Transmembrane</keyword>
<comment type="caution">
    <text evidence="3">The sequence shown here is derived from an EMBL/GenBank/DDBJ whole genome shotgun (WGS) entry which is preliminary data.</text>
</comment>
<dbReference type="PRINTS" id="PR00702">
    <property type="entry name" value="ACRIFLAVINRP"/>
</dbReference>
<dbReference type="RefSeq" id="WP_136947357.1">
    <property type="nucleotide sequence ID" value="NZ_SWFM01000003.1"/>
</dbReference>
<evidence type="ECO:0000256" key="2">
    <source>
        <dbReference type="SAM" id="Phobius"/>
    </source>
</evidence>
<feature type="transmembrane region" description="Helical" evidence="2">
    <location>
        <begin position="534"/>
        <end position="556"/>
    </location>
</feature>
<feature type="transmembrane region" description="Helical" evidence="2">
    <location>
        <begin position="992"/>
        <end position="1018"/>
    </location>
</feature>
<feature type="transmembrane region" description="Helical" evidence="2">
    <location>
        <begin position="914"/>
        <end position="939"/>
    </location>
</feature>
<reference evidence="3 4" key="1">
    <citation type="submission" date="2019-04" db="EMBL/GenBank/DDBJ databases">
        <title>Genome sequence of Bacillus hwajinpoensis strain Y2.</title>
        <authorList>
            <person name="Fair J.L."/>
            <person name="Maclea K.S."/>
        </authorList>
    </citation>
    <scope>NUCLEOTIDE SEQUENCE [LARGE SCALE GENOMIC DNA]</scope>
    <source>
        <strain evidence="3 4">Y2</strain>
    </source>
</reference>
<feature type="transmembrane region" description="Helical" evidence="2">
    <location>
        <begin position="446"/>
        <end position="469"/>
    </location>
</feature>
<evidence type="ECO:0000313" key="4">
    <source>
        <dbReference type="Proteomes" id="UP000310541"/>
    </source>
</evidence>
<dbReference type="Gene3D" id="3.30.2090.10">
    <property type="entry name" value="Multidrug efflux transporter AcrB TolC docking domain, DN and DC subdomains"/>
    <property type="match status" value="2"/>
</dbReference>